<dbReference type="EMBL" id="CP002631">
    <property type="protein sequence ID" value="AEB15243.1"/>
    <property type="molecule type" value="Genomic_DNA"/>
</dbReference>
<sequence>MTKKLSTRRPRNWGGVITFDELEPATYTVKAEAFDSDGIRIGSGSIEVKVVAGETAEKTILMILASNRDVINYQKYYLWNVYNSKYYYDEFNSITSDLTINNIDSVSSNKPGNSTILGFAESFYAYYIYYIENADSQFNRTNFIYYKGKGSGPYDIKFTSTSVKDPLYFDDSTDCLWIGGYDSSSGELKLLQITEPSTNFISTISSATSLYSTNFSVSRASYTAFAIQGSDIYIAYTNSGTSYLQRGTITGSNDSGFSITAKGTAQSTEQMGVAGTINDIAILYDGYVYVLISDIEKLTGHTINDGDTVKSRGAILKILGTDSGFEVEDILGWTNSARTISSKLNNDSNNLYNNTNAIYQINSIKAYIPKLSESSKKFYGAERFVAIKPKELAIADCGANIILPDYKNKKNGNMFQHDRVVTVNLYDFAITNVTELNNLDFKRLYISGNISSIDGFSSSYSSDEE</sequence>
<dbReference type="KEGG" id="tsu:Tresu_2380"/>
<keyword evidence="2" id="KW-1185">Reference proteome</keyword>
<dbReference type="HOGENOM" id="CLU_047006_0_0_12"/>
<evidence type="ECO:0000313" key="1">
    <source>
        <dbReference type="EMBL" id="AEB15243.1"/>
    </source>
</evidence>
<evidence type="ECO:0000313" key="2">
    <source>
        <dbReference type="Proteomes" id="UP000006852"/>
    </source>
</evidence>
<dbReference type="AlphaFoldDB" id="F2NXN7"/>
<dbReference type="STRING" id="869209.Tresu_2380"/>
<dbReference type="RefSeq" id="WP_013702495.1">
    <property type="nucleotide sequence ID" value="NC_015385.1"/>
</dbReference>
<name>F2NXN7_TRES6</name>
<reference evidence="1 2" key="1">
    <citation type="journal article" date="2011" name="Stand. Genomic Sci.">
        <title>Complete genome sequence of Treponema succinifaciens type strain (6091).</title>
        <authorList>
            <person name="Han C."/>
            <person name="Gronow S."/>
            <person name="Teshima H."/>
            <person name="Lapidus A."/>
            <person name="Nolan M."/>
            <person name="Lucas S."/>
            <person name="Hammon N."/>
            <person name="Deshpande S."/>
            <person name="Cheng J.F."/>
            <person name="Zeytun A."/>
            <person name="Tapia R."/>
            <person name="Goodwin L."/>
            <person name="Pitluck S."/>
            <person name="Liolios K."/>
            <person name="Pagani I."/>
            <person name="Ivanova N."/>
            <person name="Mavromatis K."/>
            <person name="Mikhailova N."/>
            <person name="Huntemann M."/>
            <person name="Pati A."/>
            <person name="Chen A."/>
            <person name="Palaniappan K."/>
            <person name="Land M."/>
            <person name="Hauser L."/>
            <person name="Brambilla E.M."/>
            <person name="Rohde M."/>
            <person name="Goker M."/>
            <person name="Woyke T."/>
            <person name="Bristow J."/>
            <person name="Eisen J.A."/>
            <person name="Markowitz V."/>
            <person name="Hugenholtz P."/>
            <person name="Kyrpides N.C."/>
            <person name="Klenk H.P."/>
            <person name="Detter J.C."/>
        </authorList>
    </citation>
    <scope>NUCLEOTIDE SEQUENCE [LARGE SCALE GENOMIC DNA]</scope>
    <source>
        <strain evidence="2">ATCC 33096 / DSM 2489 / 6091</strain>
    </source>
</reference>
<dbReference type="GeneID" id="302999492"/>
<reference evidence="2" key="2">
    <citation type="submission" date="2011-04" db="EMBL/GenBank/DDBJ databases">
        <title>The complete genome of chromosome of Treponema succinifaciens DSM 2489.</title>
        <authorList>
            <person name="Lucas S."/>
            <person name="Copeland A."/>
            <person name="Lapidus A."/>
            <person name="Bruce D."/>
            <person name="Goodwin L."/>
            <person name="Pitluck S."/>
            <person name="Peters L."/>
            <person name="Kyrpides N."/>
            <person name="Mavromatis K."/>
            <person name="Ivanova N."/>
            <person name="Ovchinnikova G."/>
            <person name="Teshima H."/>
            <person name="Detter J.C."/>
            <person name="Tapia R."/>
            <person name="Han C."/>
            <person name="Land M."/>
            <person name="Hauser L."/>
            <person name="Markowitz V."/>
            <person name="Cheng J.-F."/>
            <person name="Hugenholtz P."/>
            <person name="Woyke T."/>
            <person name="Wu D."/>
            <person name="Gronow S."/>
            <person name="Wellnitz S."/>
            <person name="Brambilla E."/>
            <person name="Klenk H.-P."/>
            <person name="Eisen J.A."/>
        </authorList>
    </citation>
    <scope>NUCLEOTIDE SEQUENCE [LARGE SCALE GENOMIC DNA]</scope>
    <source>
        <strain evidence="2">ATCC 33096 / DSM 2489 / 6091</strain>
    </source>
</reference>
<dbReference type="OrthoDB" id="359721at2"/>
<proteinExistence type="predicted"/>
<organism evidence="1 2">
    <name type="scientific">Treponema succinifaciens (strain ATCC 33096 / DSM 2489 / 6091)</name>
    <dbReference type="NCBI Taxonomy" id="869209"/>
    <lineage>
        <taxon>Bacteria</taxon>
        <taxon>Pseudomonadati</taxon>
        <taxon>Spirochaetota</taxon>
        <taxon>Spirochaetia</taxon>
        <taxon>Spirochaetales</taxon>
        <taxon>Treponemataceae</taxon>
        <taxon>Treponema</taxon>
    </lineage>
</organism>
<accession>F2NXN7</accession>
<dbReference type="Proteomes" id="UP000006852">
    <property type="component" value="Chromosome"/>
</dbReference>
<protein>
    <submittedName>
        <fullName evidence="1">Uncharacterized protein</fullName>
    </submittedName>
</protein>
<gene>
    <name evidence="1" type="ordered locus">Tresu_2380</name>
</gene>